<dbReference type="PROSITE" id="PS50966">
    <property type="entry name" value="ZF_SWIM"/>
    <property type="match status" value="1"/>
</dbReference>
<keyword evidence="8" id="KW-1185">Reference proteome</keyword>
<protein>
    <recommendedName>
        <fullName evidence="6">SWIM-type domain-containing protein</fullName>
    </recommendedName>
</protein>
<dbReference type="InterPro" id="IPR001965">
    <property type="entry name" value="Znf_PHD"/>
</dbReference>
<dbReference type="SMART" id="SM00249">
    <property type="entry name" value="PHD"/>
    <property type="match status" value="1"/>
</dbReference>
<reference evidence="7 8" key="1">
    <citation type="submission" date="2024-02" db="EMBL/GenBank/DDBJ databases">
        <title>Chromosome-scale genome assembly of the rough periwinkle Littorina saxatilis.</title>
        <authorList>
            <person name="De Jode A."/>
            <person name="Faria R."/>
            <person name="Formenti G."/>
            <person name="Sims Y."/>
            <person name="Smith T.P."/>
            <person name="Tracey A."/>
            <person name="Wood J.M.D."/>
            <person name="Zagrodzka Z.B."/>
            <person name="Johannesson K."/>
            <person name="Butlin R.K."/>
            <person name="Leder E.H."/>
        </authorList>
    </citation>
    <scope>NUCLEOTIDE SEQUENCE [LARGE SCALE GENOMIC DNA]</scope>
    <source>
        <strain evidence="7">Snail1</strain>
        <tissue evidence="7">Muscle</tissue>
    </source>
</reference>
<dbReference type="InterPro" id="IPR007527">
    <property type="entry name" value="Znf_SWIM"/>
</dbReference>
<dbReference type="Proteomes" id="UP001374579">
    <property type="component" value="Unassembled WGS sequence"/>
</dbReference>
<keyword evidence="1" id="KW-0479">Metal-binding</keyword>
<sequence>MEKSKEKDTRSYLERLLPAGKQRYKEKLLDIQGNDPYEIPAKSWSTDPENFPDIESVGIFSYFVLNVSYYTSEQFRAYRSLAAYKTFVAGWVRDIKTYKPGGCENVVVTAKVLHSQKLNEASLTPWLIASADGSKIESAHCTCMAGVGETCSHVGALAFALESFTQARERTTCTGVSNYWKVPQGIKGVLPTPAYNIDFTSAKSKKTRLQQFIADDTAVRTIDHTQKAVKQTTPPTAEELSGLFQKLQANCVKQNLKPPSCVKVSPEFCKMYRCLIPASLRTLRDSKCVGMALGELQEHCRSLSHPLLSISAEETAVLERATRDQAKSAVWFAGRVGRITASKLYSACATNPTKPAVSLIKSICYPEQKMFKTEATEWGCQKEEKALTVYMQKIMESHENFSCSKSGLHVSVEHPFIGASPDSVVSCDCCEGMGTVEVKCPFKHRDHKISDAVADPSFCLKPGETRKDPPFLPMNHTYYYQLQCQMFVTGAAYGDFVVWTTKDHFVQRFSPNQAFWDEATSKACKLFKLAILPELVGGWIESSSEKVTAVDKSYPFVSSAHGKASVSSAHGKASVSSAHGKASADHVQKAPGKRSQLKEVVPNLDSSGSDTGDDELLYCSCRKPEFGKMVGCDNENCEFKWFHYPCVGLTRKPLTKQWFCEDCML</sequence>
<evidence type="ECO:0000256" key="4">
    <source>
        <dbReference type="PROSITE-ProRule" id="PRU00325"/>
    </source>
</evidence>
<gene>
    <name evidence="7" type="ORF">V1264_016342</name>
</gene>
<dbReference type="EMBL" id="JBAMIC010000004">
    <property type="protein sequence ID" value="KAK7108646.1"/>
    <property type="molecule type" value="Genomic_DNA"/>
</dbReference>
<dbReference type="GO" id="GO:0008270">
    <property type="term" value="F:zinc ion binding"/>
    <property type="evidence" value="ECO:0007669"/>
    <property type="project" value="UniProtKB-KW"/>
</dbReference>
<dbReference type="InterPro" id="IPR019786">
    <property type="entry name" value="Zinc_finger_PHD-type_CS"/>
</dbReference>
<evidence type="ECO:0000313" key="7">
    <source>
        <dbReference type="EMBL" id="KAK7108646.1"/>
    </source>
</evidence>
<dbReference type="InterPro" id="IPR013083">
    <property type="entry name" value="Znf_RING/FYVE/PHD"/>
</dbReference>
<dbReference type="PANTHER" id="PTHR47526">
    <property type="entry name" value="ATP-DEPENDENT DNA HELICASE"/>
    <property type="match status" value="1"/>
</dbReference>
<dbReference type="Gene3D" id="3.30.40.10">
    <property type="entry name" value="Zinc/RING finger domain, C3HC4 (zinc finger)"/>
    <property type="match status" value="1"/>
</dbReference>
<evidence type="ECO:0000256" key="5">
    <source>
        <dbReference type="SAM" id="MobiDB-lite"/>
    </source>
</evidence>
<dbReference type="InterPro" id="IPR011335">
    <property type="entry name" value="Restrct_endonuc-II-like"/>
</dbReference>
<dbReference type="InterPro" id="IPR011604">
    <property type="entry name" value="PDDEXK-like_dom_sf"/>
</dbReference>
<organism evidence="7 8">
    <name type="scientific">Littorina saxatilis</name>
    <dbReference type="NCBI Taxonomy" id="31220"/>
    <lineage>
        <taxon>Eukaryota</taxon>
        <taxon>Metazoa</taxon>
        <taxon>Spiralia</taxon>
        <taxon>Lophotrochozoa</taxon>
        <taxon>Mollusca</taxon>
        <taxon>Gastropoda</taxon>
        <taxon>Caenogastropoda</taxon>
        <taxon>Littorinimorpha</taxon>
        <taxon>Littorinoidea</taxon>
        <taxon>Littorinidae</taxon>
        <taxon>Littorina</taxon>
    </lineage>
</organism>
<dbReference type="PROSITE" id="PS01359">
    <property type="entry name" value="ZF_PHD_1"/>
    <property type="match status" value="1"/>
</dbReference>
<evidence type="ECO:0000256" key="2">
    <source>
        <dbReference type="ARBA" id="ARBA00022771"/>
    </source>
</evidence>
<keyword evidence="3" id="KW-0862">Zinc</keyword>
<evidence type="ECO:0000259" key="6">
    <source>
        <dbReference type="PROSITE" id="PS50966"/>
    </source>
</evidence>
<feature type="region of interest" description="Disordered" evidence="5">
    <location>
        <begin position="581"/>
        <end position="611"/>
    </location>
</feature>
<dbReference type="Gene3D" id="3.90.320.10">
    <property type="match status" value="1"/>
</dbReference>
<name>A0AAN9GHV5_9CAEN</name>
<dbReference type="CDD" id="cd15505">
    <property type="entry name" value="PHD_ING"/>
    <property type="match status" value="1"/>
</dbReference>
<dbReference type="SUPFAM" id="SSF52980">
    <property type="entry name" value="Restriction endonuclease-like"/>
    <property type="match status" value="1"/>
</dbReference>
<proteinExistence type="predicted"/>
<dbReference type="InterPro" id="IPR019080">
    <property type="entry name" value="YqaJ_viral_recombinase"/>
</dbReference>
<keyword evidence="2 4" id="KW-0863">Zinc-finger</keyword>
<evidence type="ECO:0000313" key="8">
    <source>
        <dbReference type="Proteomes" id="UP001374579"/>
    </source>
</evidence>
<comment type="caution">
    <text evidence="7">The sequence shown here is derived from an EMBL/GenBank/DDBJ whole genome shotgun (WGS) entry which is preliminary data.</text>
</comment>
<dbReference type="SUPFAM" id="SSF57903">
    <property type="entry name" value="FYVE/PHD zinc finger"/>
    <property type="match status" value="1"/>
</dbReference>
<dbReference type="InterPro" id="IPR011011">
    <property type="entry name" value="Znf_FYVE_PHD"/>
</dbReference>
<dbReference type="CDD" id="cd22343">
    <property type="entry name" value="PDDEXK_lambda_exonuclease-like"/>
    <property type="match status" value="1"/>
</dbReference>
<feature type="domain" description="SWIM-type" evidence="6">
    <location>
        <begin position="126"/>
        <end position="162"/>
    </location>
</feature>
<dbReference type="GO" id="GO:0006281">
    <property type="term" value="P:DNA repair"/>
    <property type="evidence" value="ECO:0007669"/>
    <property type="project" value="UniProtKB-ARBA"/>
</dbReference>
<dbReference type="Pfam" id="PF09588">
    <property type="entry name" value="YqaJ"/>
    <property type="match status" value="1"/>
</dbReference>
<accession>A0AAN9GHV5</accession>
<dbReference type="AlphaFoldDB" id="A0AAN9GHV5"/>
<evidence type="ECO:0000256" key="1">
    <source>
        <dbReference type="ARBA" id="ARBA00022723"/>
    </source>
</evidence>
<dbReference type="PANTHER" id="PTHR47526:SF4">
    <property type="entry name" value="SWIM-TYPE DOMAIN-CONTAINING PROTEIN"/>
    <property type="match status" value="1"/>
</dbReference>
<evidence type="ECO:0000256" key="3">
    <source>
        <dbReference type="ARBA" id="ARBA00022833"/>
    </source>
</evidence>